<organism evidence="1 2">
    <name type="scientific">Flavivirga eckloniae</name>
    <dbReference type="NCBI Taxonomy" id="1803846"/>
    <lineage>
        <taxon>Bacteria</taxon>
        <taxon>Pseudomonadati</taxon>
        <taxon>Bacteroidota</taxon>
        <taxon>Flavobacteriia</taxon>
        <taxon>Flavobacteriales</taxon>
        <taxon>Flavobacteriaceae</taxon>
        <taxon>Flavivirga</taxon>
    </lineage>
</organism>
<dbReference type="EMBL" id="CP025791">
    <property type="protein sequence ID" value="AUP80499.1"/>
    <property type="molecule type" value="Genomic_DNA"/>
</dbReference>
<proteinExistence type="predicted"/>
<name>A0A2K9PTY7_9FLAO</name>
<evidence type="ECO:0000313" key="1">
    <source>
        <dbReference type="EMBL" id="AUP80499.1"/>
    </source>
</evidence>
<evidence type="ECO:0000313" key="2">
    <source>
        <dbReference type="Proteomes" id="UP000235826"/>
    </source>
</evidence>
<dbReference type="KEGG" id="fek:C1H87_17985"/>
<gene>
    <name evidence="1" type="ORF">C1H87_17985</name>
</gene>
<protein>
    <submittedName>
        <fullName evidence="1">Carbohydrate-binding family 6 protein</fullName>
    </submittedName>
</protein>
<dbReference type="Proteomes" id="UP000235826">
    <property type="component" value="Chromosome"/>
</dbReference>
<dbReference type="AlphaFoldDB" id="A0A2K9PTY7"/>
<sequence>MSCSSEKPVKIEYDTAIPQVDFAVKDLTKALQLKSYNISDQASFTIKFELEEKSSEKQGFNIEKISDSEIIIKSADVNGLMYGGLELAELVRIGEDIHAITKIEDNPYIEKRGIKFNIPLDVRTSSFDDSGDAAQNNIAEMWNLEFWEQFFDNMARHRYNMISYWNAHPFSSMVKLDDYPDVALQDVCGTTIKPQENGNYWNVPEMPSSKIIANLKVLKKMTIDEKIVFWQKVMRHAKNRGIDVYFITWNICLNGASPPGPNSENEGLIGKYGITNDYKNDISKDYLRKSVKQFLLNYPDVTGIGVTAGENMRTPMTDDDKEKWLWETYGLGILDAKKIQTDRTVNFIHRFWWTDFKYINKYWGKYPDPLDMSFKYSKAHMYSAVNPPFYKSFSEWMKEHNLKSWWNLRNDDIFIHRWGDPKFASDFIKHLPFDQTAGYHMGSDGYVWGREFISKQPETPRQLEINKHWYKFMLWGRLGYNPDIPQNRFQQIIASKFPETNAELLMNTWAEASKIIPQVSRFVWGDWDYHWQPEACMETWNNLKPVDKFRTNPTMEGSGILNVSDYVKAVLNNEDIKLLTPLDVISNLETYASNSIKNANTLLAGVSNKELRQTLLDIKSMGFLGEYYAHKISAAVELEFYKNNGGLPHKNNAIADLEKAVASWEKYTNINIQRYERQNFARLRTFDWELQLEAVKKEIDFAKNIKTYEEEKTLNKT</sequence>
<reference evidence="1 2" key="1">
    <citation type="submission" date="2018-01" db="EMBL/GenBank/DDBJ databases">
        <title>Complete genome sequence of Flavivirga eckloniae ECD14 isolated from seaweed Ecklonia cava.</title>
        <authorList>
            <person name="Lee J.H."/>
            <person name="Baik K.S."/>
            <person name="Seong C.N."/>
        </authorList>
    </citation>
    <scope>NUCLEOTIDE SEQUENCE [LARGE SCALE GENOMIC DNA]</scope>
    <source>
        <strain evidence="1 2">ECD14</strain>
    </source>
</reference>
<accession>A0A2K9PTY7</accession>
<keyword evidence="2" id="KW-1185">Reference proteome</keyword>